<feature type="transmembrane region" description="Helical" evidence="2">
    <location>
        <begin position="67"/>
        <end position="84"/>
    </location>
</feature>
<keyword evidence="1" id="KW-0175">Coiled coil</keyword>
<evidence type="ECO:0000313" key="3">
    <source>
        <dbReference type="EMBL" id="EME28618.1"/>
    </source>
</evidence>
<evidence type="ECO:0000256" key="2">
    <source>
        <dbReference type="SAM" id="Phobius"/>
    </source>
</evidence>
<organism evidence="3 4">
    <name type="scientific">Galdieria sulphuraria</name>
    <name type="common">Red alga</name>
    <dbReference type="NCBI Taxonomy" id="130081"/>
    <lineage>
        <taxon>Eukaryota</taxon>
        <taxon>Rhodophyta</taxon>
        <taxon>Bangiophyceae</taxon>
        <taxon>Galdieriales</taxon>
        <taxon>Galdieriaceae</taxon>
        <taxon>Galdieria</taxon>
    </lineage>
</organism>
<dbReference type="OrthoDB" id="10406166at2759"/>
<keyword evidence="4" id="KW-1185">Reference proteome</keyword>
<evidence type="ECO:0000313" key="4">
    <source>
        <dbReference type="Proteomes" id="UP000030680"/>
    </source>
</evidence>
<feature type="transmembrane region" description="Helical" evidence="2">
    <location>
        <begin position="27"/>
        <end position="46"/>
    </location>
</feature>
<dbReference type="Gramene" id="EME28618">
    <property type="protein sequence ID" value="EME28618"/>
    <property type="gene ID" value="Gasu_39920"/>
</dbReference>
<dbReference type="GeneID" id="17087475"/>
<dbReference type="KEGG" id="gsl:Gasu_39920"/>
<feature type="coiled-coil region" evidence="1">
    <location>
        <begin position="46"/>
        <end position="108"/>
    </location>
</feature>
<proteinExistence type="predicted"/>
<protein>
    <submittedName>
        <fullName evidence="3">Uncharacterized protein</fullName>
    </submittedName>
</protein>
<name>M2XY86_GALSU</name>
<sequence length="140" mass="16533">METARWKSFYKRLPKVQQTLSFFQRPATIAFSGGFTFAFFYAVVVRNEWQTHMNQLKTQLNRSKQKVLSSFLFLLIYCLTFLKWQNERLSLDAKVSRLELRLNRTELELTCILESAPKNGSNWSKSVIESKYDECMANKK</sequence>
<dbReference type="EMBL" id="KB454518">
    <property type="protein sequence ID" value="EME28618.1"/>
    <property type="molecule type" value="Genomic_DNA"/>
</dbReference>
<accession>M2XY86</accession>
<gene>
    <name evidence="3" type="ORF">Gasu_39920</name>
</gene>
<keyword evidence="2" id="KW-0472">Membrane</keyword>
<keyword evidence="2" id="KW-1133">Transmembrane helix</keyword>
<evidence type="ECO:0000256" key="1">
    <source>
        <dbReference type="SAM" id="Coils"/>
    </source>
</evidence>
<dbReference type="AlphaFoldDB" id="M2XY86"/>
<dbReference type="RefSeq" id="XP_005705138.1">
    <property type="nucleotide sequence ID" value="XM_005705081.1"/>
</dbReference>
<dbReference type="Proteomes" id="UP000030680">
    <property type="component" value="Unassembled WGS sequence"/>
</dbReference>
<keyword evidence="2" id="KW-0812">Transmembrane</keyword>
<reference evidence="4" key="1">
    <citation type="journal article" date="2013" name="Science">
        <title>Gene transfer from bacteria and archaea facilitated evolution of an extremophilic eukaryote.</title>
        <authorList>
            <person name="Schonknecht G."/>
            <person name="Chen W.H."/>
            <person name="Ternes C.M."/>
            <person name="Barbier G.G."/>
            <person name="Shrestha R.P."/>
            <person name="Stanke M."/>
            <person name="Brautigam A."/>
            <person name="Baker B.J."/>
            <person name="Banfield J.F."/>
            <person name="Garavito R.M."/>
            <person name="Carr K."/>
            <person name="Wilkerson C."/>
            <person name="Rensing S.A."/>
            <person name="Gagneul D."/>
            <person name="Dickenson N.E."/>
            <person name="Oesterhelt C."/>
            <person name="Lercher M.J."/>
            <person name="Weber A.P."/>
        </authorList>
    </citation>
    <scope>NUCLEOTIDE SEQUENCE [LARGE SCALE GENOMIC DNA]</scope>
    <source>
        <strain evidence="4">074W</strain>
    </source>
</reference>